<dbReference type="Proteomes" id="UP001153331">
    <property type="component" value="Unassembled WGS sequence"/>
</dbReference>
<sequence>MLCGISFAAGHCNATADEKDTLAAASGAIQGFGKPCGTRARSRSAHWEITGRWQPSEAATSALPHGGQSSPANRLAWGRLQKQAYADPRYLIYKDANASHERR</sequence>
<protein>
    <submittedName>
        <fullName evidence="1">Uncharacterized protein</fullName>
    </submittedName>
</protein>
<keyword evidence="2" id="KW-1185">Reference proteome</keyword>
<name>A0ACC2I172_9PLEO</name>
<proteinExistence type="predicted"/>
<evidence type="ECO:0000313" key="1">
    <source>
        <dbReference type="EMBL" id="KAJ8108708.1"/>
    </source>
</evidence>
<accession>A0ACC2I172</accession>
<organism evidence="1 2">
    <name type="scientific">Boeremia exigua</name>
    <dbReference type="NCBI Taxonomy" id="749465"/>
    <lineage>
        <taxon>Eukaryota</taxon>
        <taxon>Fungi</taxon>
        <taxon>Dikarya</taxon>
        <taxon>Ascomycota</taxon>
        <taxon>Pezizomycotina</taxon>
        <taxon>Dothideomycetes</taxon>
        <taxon>Pleosporomycetidae</taxon>
        <taxon>Pleosporales</taxon>
        <taxon>Pleosporineae</taxon>
        <taxon>Didymellaceae</taxon>
        <taxon>Boeremia</taxon>
    </lineage>
</organism>
<dbReference type="EMBL" id="JAPHNI010000708">
    <property type="protein sequence ID" value="KAJ8108708.1"/>
    <property type="molecule type" value="Genomic_DNA"/>
</dbReference>
<gene>
    <name evidence="1" type="ORF">OPT61_g7983</name>
</gene>
<evidence type="ECO:0000313" key="2">
    <source>
        <dbReference type="Proteomes" id="UP001153331"/>
    </source>
</evidence>
<comment type="caution">
    <text evidence="1">The sequence shown here is derived from an EMBL/GenBank/DDBJ whole genome shotgun (WGS) entry which is preliminary data.</text>
</comment>
<reference evidence="1" key="1">
    <citation type="submission" date="2022-11" db="EMBL/GenBank/DDBJ databases">
        <title>Genome Sequence of Boeremia exigua.</title>
        <authorList>
            <person name="Buettner E."/>
        </authorList>
    </citation>
    <scope>NUCLEOTIDE SEQUENCE</scope>
    <source>
        <strain evidence="1">CU02</strain>
    </source>
</reference>